<dbReference type="Gene3D" id="3.10.20.10">
    <property type="match status" value="1"/>
</dbReference>
<name>A0A8E7B0N2_9EURY</name>
<keyword evidence="1" id="KW-0963">Cytoplasm</keyword>
<dbReference type="GO" id="GO:0006777">
    <property type="term" value="P:Mo-molybdopterin cofactor biosynthetic process"/>
    <property type="evidence" value="ECO:0007669"/>
    <property type="project" value="UniProtKB-KW"/>
</dbReference>
<dbReference type="SUPFAM" id="SSF53927">
    <property type="entry name" value="Cytidine deaminase-like"/>
    <property type="match status" value="1"/>
</dbReference>
<keyword evidence="3" id="KW-0808">Transferase</keyword>
<evidence type="ECO:0000256" key="2">
    <source>
        <dbReference type="ARBA" id="ARBA00023150"/>
    </source>
</evidence>
<dbReference type="InterPro" id="IPR003786">
    <property type="entry name" value="FdhD"/>
</dbReference>
<dbReference type="Proteomes" id="UP000680656">
    <property type="component" value="Chromosome"/>
</dbReference>
<evidence type="ECO:0000313" key="4">
    <source>
        <dbReference type="Proteomes" id="UP000680656"/>
    </source>
</evidence>
<dbReference type="KEGG" id="mrtj:KHC33_15510"/>
<dbReference type="Pfam" id="PF02634">
    <property type="entry name" value="FdhD-NarQ"/>
    <property type="match status" value="1"/>
</dbReference>
<proteinExistence type="predicted"/>
<dbReference type="PANTHER" id="PTHR30592">
    <property type="entry name" value="FORMATE DEHYDROGENASE"/>
    <property type="match status" value="1"/>
</dbReference>
<dbReference type="AlphaFoldDB" id="A0A8E7B0N2"/>
<evidence type="ECO:0000256" key="1">
    <source>
        <dbReference type="ARBA" id="ARBA00022490"/>
    </source>
</evidence>
<accession>A0A8E7B0N2</accession>
<reference evidence="3 4" key="1">
    <citation type="submission" date="2021-05" db="EMBL/GenBank/DDBJ databases">
        <title>A novel Methanospirillum isolate from a pyrite-forming mixed culture.</title>
        <authorList>
            <person name="Bunk B."/>
            <person name="Sproer C."/>
            <person name="Spring S."/>
            <person name="Pester M."/>
        </authorList>
    </citation>
    <scope>NUCLEOTIDE SEQUENCE [LARGE SCALE GENOMIC DNA]</scope>
    <source>
        <strain evidence="3 4">J.3.6.1-F.2.7.3</strain>
    </source>
</reference>
<gene>
    <name evidence="3" type="ORF">KHC33_15510</name>
</gene>
<protein>
    <submittedName>
        <fullName evidence="3">Formate dehydrogenase accessory sulfurtransferase FdhD</fullName>
    </submittedName>
</protein>
<dbReference type="InterPro" id="IPR016193">
    <property type="entry name" value="Cytidine_deaminase-like"/>
</dbReference>
<dbReference type="Gene3D" id="3.40.140.10">
    <property type="entry name" value="Cytidine Deaminase, domain 2"/>
    <property type="match status" value="1"/>
</dbReference>
<dbReference type="RefSeq" id="WP_214419509.1">
    <property type="nucleotide sequence ID" value="NZ_CP075546.1"/>
</dbReference>
<dbReference type="EMBL" id="CP075546">
    <property type="protein sequence ID" value="QVV88704.1"/>
    <property type="molecule type" value="Genomic_DNA"/>
</dbReference>
<keyword evidence="2" id="KW-0501">Molybdenum cofactor biosynthesis</keyword>
<dbReference type="PANTHER" id="PTHR30592:SF1">
    <property type="entry name" value="SULFUR CARRIER PROTEIN FDHD"/>
    <property type="match status" value="1"/>
</dbReference>
<evidence type="ECO:0000313" key="3">
    <source>
        <dbReference type="EMBL" id="QVV88704.1"/>
    </source>
</evidence>
<dbReference type="GeneID" id="65098620"/>
<organism evidence="3 4">
    <name type="scientific">Methanospirillum purgamenti</name>
    <dbReference type="NCBI Taxonomy" id="2834276"/>
    <lineage>
        <taxon>Archaea</taxon>
        <taxon>Methanobacteriati</taxon>
        <taxon>Methanobacteriota</taxon>
        <taxon>Stenosarchaea group</taxon>
        <taxon>Methanomicrobia</taxon>
        <taxon>Methanomicrobiales</taxon>
        <taxon>Methanospirillaceae</taxon>
        <taxon>Methanospirillum</taxon>
    </lineage>
</organism>
<keyword evidence="4" id="KW-1185">Reference proteome</keyword>
<dbReference type="GO" id="GO:0016783">
    <property type="term" value="F:sulfurtransferase activity"/>
    <property type="evidence" value="ECO:0007669"/>
    <property type="project" value="InterPro"/>
</dbReference>
<sequence>MNFITLSHPHSITQGEFEDFRTYDEIPTAIFINGRHLSTLLLAPGDQKEYITGFLLTEQHITKKEEIESIRVEKNRISIITTNIFTSPGPKKTILSGCGGAVSYIDTGKLPILSSNFSVSENAIDDCIRKIHSEKEICSYGLVFSCLCQEDGLLLYRCDITDDQSLDRMIGAAFTKEINLTSSFCVCSATITSESVRKCLVARIPLIITIGYCTSLAVEIGRKNGLGIGVVHDETIMIYSTPERISR</sequence>